<dbReference type="PROSITE" id="PS00108">
    <property type="entry name" value="PROTEIN_KINASE_ST"/>
    <property type="match status" value="1"/>
</dbReference>
<feature type="compositionally biased region" description="Gly residues" evidence="11">
    <location>
        <begin position="254"/>
        <end position="265"/>
    </location>
</feature>
<dbReference type="PhylomeDB" id="A0A060TCB0"/>
<dbReference type="GO" id="GO:0038066">
    <property type="term" value="P:p38MAPK cascade"/>
    <property type="evidence" value="ECO:0007669"/>
    <property type="project" value="UniProtKB-ARBA"/>
</dbReference>
<comment type="similarity">
    <text evidence="7">Belongs to the protein kinase superfamily. STE Ser/Thr protein kinase family. MAP kinase kinase subfamily.</text>
</comment>
<keyword evidence="2" id="KW-0597">Phosphoprotein</keyword>
<dbReference type="EMBL" id="HG937692">
    <property type="protein sequence ID" value="CDP36537.1"/>
    <property type="molecule type" value="Genomic_DNA"/>
</dbReference>
<feature type="compositionally biased region" description="Polar residues" evidence="11">
    <location>
        <begin position="278"/>
        <end position="296"/>
    </location>
</feature>
<dbReference type="PANTHER" id="PTHR48013:SF25">
    <property type="entry name" value="MAP KINASE KINASE PBS2"/>
    <property type="match status" value="1"/>
</dbReference>
<feature type="compositionally biased region" description="Low complexity" evidence="11">
    <location>
        <begin position="147"/>
        <end position="163"/>
    </location>
</feature>
<keyword evidence="4 10" id="KW-0547">Nucleotide-binding</keyword>
<keyword evidence="1" id="KW-0723">Serine/threonine-protein kinase</keyword>
<reference evidence="13" key="1">
    <citation type="submission" date="2014-02" db="EMBL/GenBank/DDBJ databases">
        <authorList>
            <person name="Genoscope - CEA"/>
        </authorList>
    </citation>
    <scope>NUCLEOTIDE SEQUENCE</scope>
    <source>
        <strain evidence="13">LS3</strain>
    </source>
</reference>
<dbReference type="AlphaFoldDB" id="A0A060TCB0"/>
<accession>A0A060TCB0</accession>
<evidence type="ECO:0000256" key="4">
    <source>
        <dbReference type="ARBA" id="ARBA00022741"/>
    </source>
</evidence>
<feature type="domain" description="Protein kinase" evidence="12">
    <location>
        <begin position="348"/>
        <end position="606"/>
    </location>
</feature>
<dbReference type="GO" id="GO:0004708">
    <property type="term" value="F:MAP kinase kinase activity"/>
    <property type="evidence" value="ECO:0007669"/>
    <property type="project" value="UniProtKB-EC"/>
</dbReference>
<organism evidence="13">
    <name type="scientific">Blastobotrys adeninivorans</name>
    <name type="common">Yeast</name>
    <name type="synonym">Arxula adeninivorans</name>
    <dbReference type="NCBI Taxonomy" id="409370"/>
    <lineage>
        <taxon>Eukaryota</taxon>
        <taxon>Fungi</taxon>
        <taxon>Dikarya</taxon>
        <taxon>Ascomycota</taxon>
        <taxon>Saccharomycotina</taxon>
        <taxon>Dipodascomycetes</taxon>
        <taxon>Dipodascales</taxon>
        <taxon>Trichomonascaceae</taxon>
        <taxon>Blastobotrys</taxon>
    </lineage>
</organism>
<feature type="compositionally biased region" description="Basic and acidic residues" evidence="11">
    <location>
        <begin position="1"/>
        <end position="14"/>
    </location>
</feature>
<evidence type="ECO:0000256" key="8">
    <source>
        <dbReference type="ARBA" id="ARBA00038999"/>
    </source>
</evidence>
<feature type="region of interest" description="Disordered" evidence="11">
    <location>
        <begin position="627"/>
        <end position="647"/>
    </location>
</feature>
<keyword evidence="3" id="KW-0808">Transferase</keyword>
<keyword evidence="5" id="KW-0418">Kinase</keyword>
<feature type="region of interest" description="Disordered" evidence="11">
    <location>
        <begin position="1"/>
        <end position="213"/>
    </location>
</feature>
<evidence type="ECO:0000256" key="2">
    <source>
        <dbReference type="ARBA" id="ARBA00022553"/>
    </source>
</evidence>
<dbReference type="InterPro" id="IPR017441">
    <property type="entry name" value="Protein_kinase_ATP_BS"/>
</dbReference>
<dbReference type="GO" id="GO:0032991">
    <property type="term" value="C:protein-containing complex"/>
    <property type="evidence" value="ECO:0007669"/>
    <property type="project" value="UniProtKB-ARBA"/>
</dbReference>
<feature type="compositionally biased region" description="Gly residues" evidence="11">
    <location>
        <begin position="107"/>
        <end position="129"/>
    </location>
</feature>
<dbReference type="FunFam" id="3.30.200.20:FF:000341">
    <property type="entry name" value="MAP kinase kinase PBS2"/>
    <property type="match status" value="1"/>
</dbReference>
<dbReference type="FunFam" id="1.10.510.10:FF:000433">
    <property type="entry name" value="MAP kinase kinase PBS2"/>
    <property type="match status" value="1"/>
</dbReference>
<dbReference type="Gene3D" id="3.30.200.20">
    <property type="entry name" value="Phosphorylase Kinase, domain 1"/>
    <property type="match status" value="1"/>
</dbReference>
<dbReference type="GO" id="GO:0005524">
    <property type="term" value="F:ATP binding"/>
    <property type="evidence" value="ECO:0007669"/>
    <property type="project" value="UniProtKB-UniRule"/>
</dbReference>
<keyword evidence="6 10" id="KW-0067">ATP-binding</keyword>
<feature type="region of interest" description="Disordered" evidence="11">
    <location>
        <begin position="227"/>
        <end position="304"/>
    </location>
</feature>
<evidence type="ECO:0000256" key="10">
    <source>
        <dbReference type="PROSITE-ProRule" id="PRU10141"/>
    </source>
</evidence>
<comment type="catalytic activity">
    <reaction evidence="9">
        <text>L-seryl-[protein] + ATP = O-phospho-L-seryl-[protein] + ADP + H(+)</text>
        <dbReference type="Rhea" id="RHEA:17989"/>
        <dbReference type="Rhea" id="RHEA-COMP:9863"/>
        <dbReference type="Rhea" id="RHEA-COMP:11604"/>
        <dbReference type="ChEBI" id="CHEBI:15378"/>
        <dbReference type="ChEBI" id="CHEBI:29999"/>
        <dbReference type="ChEBI" id="CHEBI:30616"/>
        <dbReference type="ChEBI" id="CHEBI:83421"/>
        <dbReference type="ChEBI" id="CHEBI:456216"/>
        <dbReference type="EC" id="2.7.12.2"/>
    </reaction>
</comment>
<dbReference type="GO" id="GO:0071474">
    <property type="term" value="P:cellular hyperosmotic response"/>
    <property type="evidence" value="ECO:0007669"/>
    <property type="project" value="TreeGrafter"/>
</dbReference>
<dbReference type="GO" id="GO:0005737">
    <property type="term" value="C:cytoplasm"/>
    <property type="evidence" value="ECO:0007669"/>
    <property type="project" value="UniProtKB-ARBA"/>
</dbReference>
<evidence type="ECO:0000256" key="9">
    <source>
        <dbReference type="ARBA" id="ARBA00049014"/>
    </source>
</evidence>
<dbReference type="SUPFAM" id="SSF56112">
    <property type="entry name" value="Protein kinase-like (PK-like)"/>
    <property type="match status" value="1"/>
</dbReference>
<proteinExistence type="inferred from homology"/>
<evidence type="ECO:0000313" key="13">
    <source>
        <dbReference type="EMBL" id="CDP36537.1"/>
    </source>
</evidence>
<dbReference type="PROSITE" id="PS50011">
    <property type="entry name" value="PROTEIN_KINASE_DOM"/>
    <property type="match status" value="1"/>
</dbReference>
<dbReference type="InterPro" id="IPR011009">
    <property type="entry name" value="Kinase-like_dom_sf"/>
</dbReference>
<protein>
    <recommendedName>
        <fullName evidence="8">mitogen-activated protein kinase kinase</fullName>
        <ecNumber evidence="8">2.7.12.2</ecNumber>
    </recommendedName>
</protein>
<evidence type="ECO:0000259" key="12">
    <source>
        <dbReference type="PROSITE" id="PS50011"/>
    </source>
</evidence>
<evidence type="ECO:0000256" key="7">
    <source>
        <dbReference type="ARBA" id="ARBA00038035"/>
    </source>
</evidence>
<evidence type="ECO:0000256" key="3">
    <source>
        <dbReference type="ARBA" id="ARBA00022679"/>
    </source>
</evidence>
<dbReference type="InterPro" id="IPR008271">
    <property type="entry name" value="Ser/Thr_kinase_AS"/>
</dbReference>
<feature type="compositionally biased region" description="Gly residues" evidence="11">
    <location>
        <begin position="167"/>
        <end position="177"/>
    </location>
</feature>
<evidence type="ECO:0000256" key="6">
    <source>
        <dbReference type="ARBA" id="ARBA00022840"/>
    </source>
</evidence>
<feature type="binding site" evidence="10">
    <location>
        <position position="377"/>
    </location>
    <ligand>
        <name>ATP</name>
        <dbReference type="ChEBI" id="CHEBI:30616"/>
    </ligand>
</feature>
<dbReference type="Gene3D" id="1.10.510.10">
    <property type="entry name" value="Transferase(Phosphotransferase) domain 1"/>
    <property type="match status" value="1"/>
</dbReference>
<feature type="compositionally biased region" description="Low complexity" evidence="11">
    <location>
        <begin position="266"/>
        <end position="277"/>
    </location>
</feature>
<dbReference type="GO" id="GO:0004674">
    <property type="term" value="F:protein serine/threonine kinase activity"/>
    <property type="evidence" value="ECO:0007669"/>
    <property type="project" value="UniProtKB-KW"/>
</dbReference>
<evidence type="ECO:0000256" key="11">
    <source>
        <dbReference type="SAM" id="MobiDB-lite"/>
    </source>
</evidence>
<gene>
    <name evidence="13" type="ORF">GNLVRS02_ARAD1B15312g</name>
</gene>
<name>A0A060TCB0_BLAAD</name>
<dbReference type="PANTHER" id="PTHR48013">
    <property type="entry name" value="DUAL SPECIFICITY MITOGEN-ACTIVATED PROTEIN KINASE KINASE 5-RELATED"/>
    <property type="match status" value="1"/>
</dbReference>
<feature type="compositionally biased region" description="Low complexity" evidence="11">
    <location>
        <begin position="95"/>
        <end position="106"/>
    </location>
</feature>
<feature type="compositionally biased region" description="Low complexity" evidence="11">
    <location>
        <begin position="58"/>
        <end position="82"/>
    </location>
</feature>
<dbReference type="EC" id="2.7.12.2" evidence="8"/>
<reference evidence="13" key="2">
    <citation type="submission" date="2014-06" db="EMBL/GenBank/DDBJ databases">
        <title>The complete genome of Blastobotrys (Arxula) adeninivorans LS3 - a yeast of biotechnological interest.</title>
        <authorList>
            <person name="Kunze G."/>
            <person name="Gaillardin C."/>
            <person name="Czernicka M."/>
            <person name="Durrens P."/>
            <person name="Martin T."/>
            <person name="Boer E."/>
            <person name="Gabaldon T."/>
            <person name="Cruz J."/>
            <person name="Talla E."/>
            <person name="Marck C."/>
            <person name="Goffeau A."/>
            <person name="Barbe V."/>
            <person name="Baret P."/>
            <person name="Baronian K."/>
            <person name="Beier S."/>
            <person name="Bleykasten C."/>
            <person name="Bode R."/>
            <person name="Casaregola S."/>
            <person name="Despons L."/>
            <person name="Fairhead C."/>
            <person name="Giersberg M."/>
            <person name="Gierski P."/>
            <person name="Hahnel U."/>
            <person name="Hartmann A."/>
            <person name="Jankowska D."/>
            <person name="Jubin C."/>
            <person name="Jung P."/>
            <person name="Lafontaine I."/>
            <person name="Leh-Louis V."/>
            <person name="Lemaire M."/>
            <person name="Marcet-Houben M."/>
            <person name="Mascher M."/>
            <person name="Morel G."/>
            <person name="Richard G.-F."/>
            <person name="Riechen J."/>
            <person name="Sacerdot C."/>
            <person name="Sarkar A."/>
            <person name="Savel G."/>
            <person name="Schacherer J."/>
            <person name="Sherman D."/>
            <person name="Straub M.-L."/>
            <person name="Stein N."/>
            <person name="Thierry A."/>
            <person name="Trautwein-Schult A."/>
            <person name="Westhof E."/>
            <person name="Worch S."/>
            <person name="Dujon B."/>
            <person name="Souciet J.-L."/>
            <person name="Wincker P."/>
            <person name="Scholz U."/>
            <person name="Neuveglise N."/>
        </authorList>
    </citation>
    <scope>NUCLEOTIDE SEQUENCE</scope>
    <source>
        <strain evidence="13">LS3</strain>
    </source>
</reference>
<dbReference type="InterPro" id="IPR000719">
    <property type="entry name" value="Prot_kinase_dom"/>
</dbReference>
<dbReference type="SMART" id="SM00220">
    <property type="entry name" value="S_TKc"/>
    <property type="match status" value="1"/>
</dbReference>
<dbReference type="Pfam" id="PF00069">
    <property type="entry name" value="Pkinase"/>
    <property type="match status" value="1"/>
</dbReference>
<feature type="compositionally biased region" description="Low complexity" evidence="11">
    <location>
        <begin position="183"/>
        <end position="200"/>
    </location>
</feature>
<sequence>MSHDSQDDTRELEASVRAMKVSSQTSDSNSTPPGSGAPVTSPGGTGPNGTPFALSANIQARIQAFQQSRRSRSNSASNLAPPGHGGYGGHPGHPSPMMSPASPSLMGIGGRSAGGGGDVGSSTSGGGSGSNAPSPTLGPCVERDESSIAGALSGSRGAASSPAIVTGPGGVSGGGGRPPLPPHSLSSHGSAMPTTSSPSSSTPPTPVGSFSGPLAVNPSLGAVNLQAKKPSLSMRRGTPKLNTSGLKLSNMGTGSSGSGSAGGMNNGSNNSTGSSASRDGTPTSVPGSRVPSGSQQPDKKPGGGLFDNYKKYIDIKTGSLNFAGKASLHSKGIDFSSGSSFRISLDEFEPLGELGHGNYGTVTKVLHKPTNVIMAMKEIRLELDEQKFTQIIMELEILHKCVSPYIVEFYGAFFVEGAVYLCMEYMDGGSLDKIYQGGIDEQYLAVITKAVVTGLKQLKDEHNIIHRDVKPTNILVSTSGKVKLCDFGVSGNLVASIAKTNIGCQSYMAPERIKSASPADVVTYTVHSDIWSLGLSLLEIALGYYPYPPETYSNIFSQLSAIVDGDPPHLPADRFSPQARDFVDQCLKKVPRLRPTYAKLLAHPWLNKYSEAEVDIGSFVKQALDRRQPNQSNAVPALHKGRAQAAQ</sequence>
<feature type="compositionally biased region" description="Polar residues" evidence="11">
    <location>
        <begin position="21"/>
        <end position="33"/>
    </location>
</feature>
<evidence type="ECO:0000256" key="5">
    <source>
        <dbReference type="ARBA" id="ARBA00022777"/>
    </source>
</evidence>
<evidence type="ECO:0000256" key="1">
    <source>
        <dbReference type="ARBA" id="ARBA00022527"/>
    </source>
</evidence>
<dbReference type="PROSITE" id="PS00107">
    <property type="entry name" value="PROTEIN_KINASE_ATP"/>
    <property type="match status" value="1"/>
</dbReference>